<accession>A0A1X7VB64</accession>
<dbReference type="InParanoid" id="A0A1X7VB64"/>
<dbReference type="AlphaFoldDB" id="A0A1X7VB64"/>
<proteinExistence type="predicted"/>
<sequence>MQHQLDASRTQLKLTDTGTGNFSKQDMIVTSIVKNLVGADGMAIQVFERDWFRQFLHDVEPRFKPVSRVAIKGKLSNLYEDRQQLTQKLSNISFKPTVTLDFWTGR</sequence>
<dbReference type="OrthoDB" id="4951847at2759"/>
<evidence type="ECO:0000313" key="1">
    <source>
        <dbReference type="EnsemblMetazoa" id="Aqu2.1.36984_001"/>
    </source>
</evidence>
<reference evidence="1" key="1">
    <citation type="submission" date="2017-05" db="UniProtKB">
        <authorList>
            <consortium name="EnsemblMetazoa"/>
        </authorList>
    </citation>
    <scope>IDENTIFICATION</scope>
</reference>
<dbReference type="EnsemblMetazoa" id="Aqu2.1.36984_001">
    <property type="protein sequence ID" value="Aqu2.1.36984_001"/>
    <property type="gene ID" value="Aqu2.1.36984"/>
</dbReference>
<name>A0A1X7VB64_AMPQE</name>
<protein>
    <submittedName>
        <fullName evidence="1">Uncharacterized protein</fullName>
    </submittedName>
</protein>
<organism evidence="1">
    <name type="scientific">Amphimedon queenslandica</name>
    <name type="common">Sponge</name>
    <dbReference type="NCBI Taxonomy" id="400682"/>
    <lineage>
        <taxon>Eukaryota</taxon>
        <taxon>Metazoa</taxon>
        <taxon>Porifera</taxon>
        <taxon>Demospongiae</taxon>
        <taxon>Heteroscleromorpha</taxon>
        <taxon>Haplosclerida</taxon>
        <taxon>Niphatidae</taxon>
        <taxon>Amphimedon</taxon>
    </lineage>
</organism>